<dbReference type="OrthoDB" id="13736at10239"/>
<dbReference type="EMBL" id="KR052143">
    <property type="protein sequence ID" value="ALA12005.1"/>
    <property type="molecule type" value="Genomic_DNA"/>
</dbReference>
<keyword evidence="4" id="KW-1185">Reference proteome</keyword>
<proteinExistence type="predicted"/>
<protein>
    <submittedName>
        <fullName evidence="3">Uncharacterized protein</fullName>
    </submittedName>
</protein>
<dbReference type="GeneID" id="29057866"/>
<evidence type="ECO:0000313" key="3">
    <source>
        <dbReference type="EMBL" id="ALA12005.1"/>
    </source>
</evidence>
<name>A0A172CF40_9CAUD</name>
<gene>
    <name evidence="3" type="ORF">vB_PaeM_MAG1_025</name>
</gene>
<keyword evidence="2" id="KW-0812">Transmembrane</keyword>
<dbReference type="Proteomes" id="UP000202445">
    <property type="component" value="Segment"/>
</dbReference>
<dbReference type="KEGG" id="vg:29057866"/>
<reference evidence="3 4" key="1">
    <citation type="submission" date="2015-04" db="EMBL/GenBank/DDBJ databases">
        <title>Analysis of the newly isolated bacteriophage vB-PaeM_MAG1 which is able to infect clinical Pseudomonas aeruginosa isolates.</title>
        <authorList>
            <person name="Kwiatek M."/>
            <person name="Parasion S."/>
            <person name="Miziak L."/>
            <person name="Gryko R."/>
            <person name="Lobocka M.B."/>
        </authorList>
    </citation>
    <scope>NUCLEOTIDE SEQUENCE [LARGE SCALE GENOMIC DNA]</scope>
</reference>
<evidence type="ECO:0000256" key="2">
    <source>
        <dbReference type="SAM" id="Phobius"/>
    </source>
</evidence>
<organism evidence="3 4">
    <name type="scientific">Pseudomonas phage vB_PaeM_MAG1</name>
    <dbReference type="NCBI Taxonomy" id="1639815"/>
    <lineage>
        <taxon>Viruses</taxon>
        <taxon>Duplodnaviria</taxon>
        <taxon>Heunggongvirae</taxon>
        <taxon>Uroviricota</taxon>
        <taxon>Caudoviricetes</taxon>
        <taxon>Vandenendeviridae</taxon>
        <taxon>Skurskavirinae</taxon>
        <taxon>Pakpunavirus</taxon>
        <taxon>Pakpunavirus MAG1</taxon>
    </lineage>
</organism>
<accession>A0A172CF40</accession>
<sequence length="134" mass="15762">MARRQRLPSWVQDQTEDDTPLRDKIDPYLSKLGEVDKLEGQLRRVRDATDPDEYNEMAKVLKARRRKIMKQRARAYGLPEDEPTNVQGYSVPEEVHRRAILLSSVKPWMFWTILSFSIFVWFVLKNSGQGSRLL</sequence>
<keyword evidence="2" id="KW-1133">Transmembrane helix</keyword>
<keyword evidence="2" id="KW-0472">Membrane</keyword>
<evidence type="ECO:0000256" key="1">
    <source>
        <dbReference type="SAM" id="MobiDB-lite"/>
    </source>
</evidence>
<feature type="region of interest" description="Disordered" evidence="1">
    <location>
        <begin position="1"/>
        <end position="23"/>
    </location>
</feature>
<evidence type="ECO:0000313" key="4">
    <source>
        <dbReference type="Proteomes" id="UP000202445"/>
    </source>
</evidence>
<dbReference type="RefSeq" id="YP_009287321.1">
    <property type="nucleotide sequence ID" value="NC_031073.1"/>
</dbReference>
<feature type="transmembrane region" description="Helical" evidence="2">
    <location>
        <begin position="107"/>
        <end position="124"/>
    </location>
</feature>